<feature type="signal peptide" evidence="1">
    <location>
        <begin position="1"/>
        <end position="19"/>
    </location>
</feature>
<keyword evidence="3" id="KW-1185">Reference proteome</keyword>
<evidence type="ECO:0000313" key="2">
    <source>
        <dbReference type="EMBL" id="EAU45511.1"/>
    </source>
</evidence>
<evidence type="ECO:0000256" key="1">
    <source>
        <dbReference type="SAM" id="SignalP"/>
    </source>
</evidence>
<dbReference type="eggNOG" id="ENOG5032WF4">
    <property type="taxonomic scope" value="Bacteria"/>
</dbReference>
<dbReference type="AlphaFoldDB" id="Q0FMZ1"/>
<dbReference type="EMBL" id="AATQ01000025">
    <property type="protein sequence ID" value="EAU45511.1"/>
    <property type="molecule type" value="Genomic_DNA"/>
</dbReference>
<gene>
    <name evidence="2" type="ORF">R2601_17953</name>
</gene>
<reference evidence="2 3" key="1">
    <citation type="journal article" date="2010" name="J. Bacteriol.">
        <title>Genome sequences of Pelagibaca bermudensis HTCC2601T and Maritimibacter alkaliphilus HTCC2654T, the type strains of two marine Roseobacter genera.</title>
        <authorList>
            <person name="Thrash J.C."/>
            <person name="Cho J.C."/>
            <person name="Ferriera S."/>
            <person name="Johnson J."/>
            <person name="Vergin K.L."/>
            <person name="Giovannoni S.J."/>
        </authorList>
    </citation>
    <scope>NUCLEOTIDE SEQUENCE [LARGE SCALE GENOMIC DNA]</scope>
    <source>
        <strain evidence="3">DSM 26914 / JCM 13377 / KCTC 12554 / HTCC2601</strain>
    </source>
</reference>
<dbReference type="Proteomes" id="UP000006230">
    <property type="component" value="Unassembled WGS sequence"/>
</dbReference>
<proteinExistence type="predicted"/>
<protein>
    <submittedName>
        <fullName evidence="2">Excinuclease ABC subunit B</fullName>
    </submittedName>
</protein>
<dbReference type="GeneID" id="92504761"/>
<feature type="chain" id="PRO_5004172047" evidence="1">
    <location>
        <begin position="20"/>
        <end position="131"/>
    </location>
</feature>
<organism evidence="2 3">
    <name type="scientific">Salipiger bermudensis (strain DSM 26914 / JCM 13377 / KCTC 12554 / HTCC2601)</name>
    <name type="common">Pelagibaca bermudensis</name>
    <dbReference type="NCBI Taxonomy" id="314265"/>
    <lineage>
        <taxon>Bacteria</taxon>
        <taxon>Pseudomonadati</taxon>
        <taxon>Pseudomonadota</taxon>
        <taxon>Alphaproteobacteria</taxon>
        <taxon>Rhodobacterales</taxon>
        <taxon>Roseobacteraceae</taxon>
        <taxon>Salipiger</taxon>
    </lineage>
</organism>
<sequence>MRLTAAIPLIGLLALSACATPREACIRDAAAPWRSAVSERSRIAQDLARGYTYKTEFRQVERQRWCRSGGGIYPCWTTDTQPVTRRIPVDAEALQARDAELAKAIPALRKAAETDVAQCQATYPEEATPPG</sequence>
<accession>Q0FMZ1</accession>
<dbReference type="OrthoDB" id="7875456at2"/>
<dbReference type="PROSITE" id="PS51257">
    <property type="entry name" value="PROKAR_LIPOPROTEIN"/>
    <property type="match status" value="1"/>
</dbReference>
<comment type="caution">
    <text evidence="2">The sequence shown here is derived from an EMBL/GenBank/DDBJ whole genome shotgun (WGS) entry which is preliminary data.</text>
</comment>
<dbReference type="STRING" id="314265.R2601_17953"/>
<keyword evidence="1" id="KW-0732">Signal</keyword>
<name>Q0FMZ1_SALBH</name>
<dbReference type="RefSeq" id="WP_007797492.1">
    <property type="nucleotide sequence ID" value="NZ_DS022276.1"/>
</dbReference>
<evidence type="ECO:0000313" key="3">
    <source>
        <dbReference type="Proteomes" id="UP000006230"/>
    </source>
</evidence>
<dbReference type="HOGENOM" id="CLU_155255_0_0_5"/>